<evidence type="ECO:0000256" key="11">
    <source>
        <dbReference type="ARBA" id="ARBA00022842"/>
    </source>
</evidence>
<keyword evidence="7" id="KW-0479">Metal-binding</keyword>
<dbReference type="GO" id="GO:0030955">
    <property type="term" value="F:potassium ion binding"/>
    <property type="evidence" value="ECO:0007669"/>
    <property type="project" value="InterPro"/>
</dbReference>
<dbReference type="PANTHER" id="PTHR11817">
    <property type="entry name" value="PYRUVATE KINASE"/>
    <property type="match status" value="1"/>
</dbReference>
<dbReference type="OrthoDB" id="2031270at2"/>
<dbReference type="SUPFAM" id="SSF51621">
    <property type="entry name" value="Phosphoenolpyruvate/pyruvate domain"/>
    <property type="match status" value="1"/>
</dbReference>
<evidence type="ECO:0000256" key="6">
    <source>
        <dbReference type="ARBA" id="ARBA00022679"/>
    </source>
</evidence>
<keyword evidence="13 16" id="KW-0670">Pyruvate</keyword>
<gene>
    <name evidence="16" type="ORF">BEN51_03070</name>
</gene>
<evidence type="ECO:0000256" key="1">
    <source>
        <dbReference type="ARBA" id="ARBA00001958"/>
    </source>
</evidence>
<evidence type="ECO:0000256" key="8">
    <source>
        <dbReference type="ARBA" id="ARBA00022741"/>
    </source>
</evidence>
<dbReference type="GO" id="GO:0016301">
    <property type="term" value="F:kinase activity"/>
    <property type="evidence" value="ECO:0007669"/>
    <property type="project" value="UniProtKB-KW"/>
</dbReference>
<dbReference type="AlphaFoldDB" id="A0A343JAD7"/>
<evidence type="ECO:0000313" key="16">
    <source>
        <dbReference type="EMBL" id="ASW42495.1"/>
    </source>
</evidence>
<evidence type="ECO:0000256" key="7">
    <source>
        <dbReference type="ARBA" id="ARBA00022723"/>
    </source>
</evidence>
<dbReference type="InterPro" id="IPR001697">
    <property type="entry name" value="Pyr_Knase"/>
</dbReference>
<dbReference type="Pfam" id="PF00224">
    <property type="entry name" value="PK"/>
    <property type="match status" value="1"/>
</dbReference>
<keyword evidence="10" id="KW-0067">ATP-binding</keyword>
<keyword evidence="8" id="KW-0547">Nucleotide-binding</keyword>
<proteinExistence type="inferred from homology"/>
<dbReference type="SUPFAM" id="SSF50800">
    <property type="entry name" value="PK beta-barrel domain-like"/>
    <property type="match status" value="1"/>
</dbReference>
<evidence type="ECO:0000256" key="4">
    <source>
        <dbReference type="ARBA" id="ARBA00012142"/>
    </source>
</evidence>
<dbReference type="Gene3D" id="2.40.33.10">
    <property type="entry name" value="PK beta-barrel domain-like"/>
    <property type="match status" value="1"/>
</dbReference>
<accession>A0A343JAD7</accession>
<dbReference type="PRINTS" id="PR01050">
    <property type="entry name" value="PYRUVTKNASE"/>
</dbReference>
<evidence type="ECO:0000256" key="2">
    <source>
        <dbReference type="ARBA" id="ARBA00004997"/>
    </source>
</evidence>
<sequence>MYIIATVGPKTLDKWIIKELMENGINILRFNCSHFNKDDFEKVIVKARNINKNIKILVDLCGKKIRVSKELKYIYKIYNNQEIYFCGEDLYKKIDISKYQYNKIIPLNIKTNEIEENNIEAISIKDNTMKFKIISKENGIIKAKVLKGGIIRSGKGCNLSNLNIRRPILSEEDEKYALWAIKNSADIICQSFVESQKEIEILEDIIKKQGSSKIEIWAKVETPKGIDNLDEIFNKVDTIVLGRGDLVPEAGILQAVKLQDLAIKKAKINNKKIIVATRLLNSMKNGQCPNINEIEGIYYFLKNNVDGFLLAGETSIGKAPVETVALLNKAIKYYNS</sequence>
<organism evidence="16 17">
    <name type="scientific">Clostridium isatidis</name>
    <dbReference type="NCBI Taxonomy" id="182773"/>
    <lineage>
        <taxon>Bacteria</taxon>
        <taxon>Bacillati</taxon>
        <taxon>Bacillota</taxon>
        <taxon>Clostridia</taxon>
        <taxon>Eubacteriales</taxon>
        <taxon>Clostridiaceae</taxon>
        <taxon>Clostridium</taxon>
    </lineage>
</organism>
<dbReference type="GO" id="GO:0000287">
    <property type="term" value="F:magnesium ion binding"/>
    <property type="evidence" value="ECO:0007669"/>
    <property type="project" value="InterPro"/>
</dbReference>
<keyword evidence="6 14" id="KW-0808">Transferase</keyword>
<evidence type="ECO:0000256" key="5">
    <source>
        <dbReference type="ARBA" id="ARBA00018587"/>
    </source>
</evidence>
<evidence type="ECO:0000256" key="10">
    <source>
        <dbReference type="ARBA" id="ARBA00022840"/>
    </source>
</evidence>
<reference evidence="16 17" key="1">
    <citation type="submission" date="2016-08" db="EMBL/GenBank/DDBJ databases">
        <title>Complete Genome Sequence Of The Indigo Reducing Clostridium isatidis DSM15098.</title>
        <authorList>
            <person name="Little G.T."/>
            <person name="Minton N.P."/>
        </authorList>
    </citation>
    <scope>NUCLEOTIDE SEQUENCE [LARGE SCALE GENOMIC DNA]</scope>
    <source>
        <strain evidence="16 17">DSM 15098</strain>
    </source>
</reference>
<dbReference type="InterPro" id="IPR011037">
    <property type="entry name" value="Pyrv_Knase-like_insert_dom_sf"/>
</dbReference>
<name>A0A343JAD7_9CLOT</name>
<comment type="similarity">
    <text evidence="3 14">Belongs to the pyruvate kinase family.</text>
</comment>
<keyword evidence="12 14" id="KW-0324">Glycolysis</keyword>
<keyword evidence="17" id="KW-1185">Reference proteome</keyword>
<dbReference type="InterPro" id="IPR015793">
    <property type="entry name" value="Pyrv_Knase_brl"/>
</dbReference>
<keyword evidence="11 14" id="KW-0460">Magnesium</keyword>
<evidence type="ECO:0000256" key="3">
    <source>
        <dbReference type="ARBA" id="ARBA00008663"/>
    </source>
</evidence>
<evidence type="ECO:0000259" key="15">
    <source>
        <dbReference type="Pfam" id="PF00224"/>
    </source>
</evidence>
<comment type="cofactor">
    <cofactor evidence="1">
        <name>K(+)</name>
        <dbReference type="ChEBI" id="CHEBI:29103"/>
    </cofactor>
</comment>
<dbReference type="EC" id="2.7.1.40" evidence="4 14"/>
<evidence type="ECO:0000256" key="14">
    <source>
        <dbReference type="RuleBase" id="RU000504"/>
    </source>
</evidence>
<dbReference type="Proteomes" id="UP000264883">
    <property type="component" value="Chromosome"/>
</dbReference>
<dbReference type="Gene3D" id="3.20.20.60">
    <property type="entry name" value="Phosphoenolpyruvate-binding domains"/>
    <property type="match status" value="1"/>
</dbReference>
<dbReference type="InterPro" id="IPR015813">
    <property type="entry name" value="Pyrv/PenolPyrv_kinase-like_dom"/>
</dbReference>
<dbReference type="KEGG" id="cia:BEN51_03070"/>
<evidence type="ECO:0000313" key="17">
    <source>
        <dbReference type="Proteomes" id="UP000264883"/>
    </source>
</evidence>
<comment type="pathway">
    <text evidence="2 14">Carbohydrate degradation; glycolysis; pyruvate from D-glyceraldehyde 3-phosphate: step 5/5.</text>
</comment>
<dbReference type="UniPathway" id="UPA00109">
    <property type="reaction ID" value="UER00188"/>
</dbReference>
<evidence type="ECO:0000256" key="9">
    <source>
        <dbReference type="ARBA" id="ARBA00022777"/>
    </source>
</evidence>
<dbReference type="GO" id="GO:0004743">
    <property type="term" value="F:pyruvate kinase activity"/>
    <property type="evidence" value="ECO:0007669"/>
    <property type="project" value="UniProtKB-EC"/>
</dbReference>
<protein>
    <recommendedName>
        <fullName evidence="5 14">Pyruvate kinase</fullName>
        <ecNumber evidence="4 14">2.7.1.40</ecNumber>
    </recommendedName>
</protein>
<dbReference type="GO" id="GO:0005524">
    <property type="term" value="F:ATP binding"/>
    <property type="evidence" value="ECO:0007669"/>
    <property type="project" value="UniProtKB-KW"/>
</dbReference>
<dbReference type="InterPro" id="IPR040442">
    <property type="entry name" value="Pyrv_kinase-like_dom_sf"/>
</dbReference>
<feature type="domain" description="Pyruvate kinase barrel" evidence="15">
    <location>
        <begin position="3"/>
        <end position="324"/>
    </location>
</feature>
<dbReference type="EMBL" id="CP016786">
    <property type="protein sequence ID" value="ASW42495.1"/>
    <property type="molecule type" value="Genomic_DNA"/>
</dbReference>
<comment type="catalytic activity">
    <reaction evidence="14">
        <text>pyruvate + ATP = phosphoenolpyruvate + ADP + H(+)</text>
        <dbReference type="Rhea" id="RHEA:18157"/>
        <dbReference type="ChEBI" id="CHEBI:15361"/>
        <dbReference type="ChEBI" id="CHEBI:15378"/>
        <dbReference type="ChEBI" id="CHEBI:30616"/>
        <dbReference type="ChEBI" id="CHEBI:58702"/>
        <dbReference type="ChEBI" id="CHEBI:456216"/>
        <dbReference type="EC" id="2.7.1.40"/>
    </reaction>
</comment>
<keyword evidence="9 14" id="KW-0418">Kinase</keyword>
<dbReference type="InterPro" id="IPR015806">
    <property type="entry name" value="Pyrv_Knase_insert_dom_sf"/>
</dbReference>
<evidence type="ECO:0000256" key="13">
    <source>
        <dbReference type="ARBA" id="ARBA00023317"/>
    </source>
</evidence>
<evidence type="ECO:0000256" key="12">
    <source>
        <dbReference type="ARBA" id="ARBA00023152"/>
    </source>
</evidence>